<keyword evidence="3" id="KW-0813">Transport</keyword>
<evidence type="ECO:0000313" key="10">
    <source>
        <dbReference type="Proteomes" id="UP001321506"/>
    </source>
</evidence>
<dbReference type="FunFam" id="1.10.3470.10:FF:000001">
    <property type="entry name" value="Vitamin B12 ABC transporter permease BtuC"/>
    <property type="match status" value="1"/>
</dbReference>
<feature type="transmembrane region" description="Helical" evidence="8">
    <location>
        <begin position="137"/>
        <end position="156"/>
    </location>
</feature>
<dbReference type="Proteomes" id="UP001321506">
    <property type="component" value="Unassembled WGS sequence"/>
</dbReference>
<keyword evidence="10" id="KW-1185">Reference proteome</keyword>
<dbReference type="CDD" id="cd06550">
    <property type="entry name" value="TM_ABC_iron-siderophores_like"/>
    <property type="match status" value="1"/>
</dbReference>
<dbReference type="InterPro" id="IPR037294">
    <property type="entry name" value="ABC_BtuC-like"/>
</dbReference>
<dbReference type="GO" id="GO:0033214">
    <property type="term" value="P:siderophore-iron import into cell"/>
    <property type="evidence" value="ECO:0007669"/>
    <property type="project" value="TreeGrafter"/>
</dbReference>
<reference evidence="9 10" key="1">
    <citation type="submission" date="2023-04" db="EMBL/GenBank/DDBJ databases">
        <title>Klugiella caeni sp. nov. isolated from the sludge of biochemical tank.</title>
        <authorList>
            <person name="Geng K."/>
        </authorList>
    </citation>
    <scope>NUCLEOTIDE SEQUENCE [LARGE SCALE GENOMIC DNA]</scope>
    <source>
        <strain evidence="9 10">YN-L-19</strain>
    </source>
</reference>
<dbReference type="InterPro" id="IPR000522">
    <property type="entry name" value="ABC_transptr_permease_BtuC"/>
</dbReference>
<evidence type="ECO:0000256" key="1">
    <source>
        <dbReference type="ARBA" id="ARBA00004651"/>
    </source>
</evidence>
<evidence type="ECO:0000256" key="4">
    <source>
        <dbReference type="ARBA" id="ARBA00022475"/>
    </source>
</evidence>
<evidence type="ECO:0000256" key="5">
    <source>
        <dbReference type="ARBA" id="ARBA00022692"/>
    </source>
</evidence>
<dbReference type="RefSeq" id="WP_281487469.1">
    <property type="nucleotide sequence ID" value="NZ_JASATX010000001.1"/>
</dbReference>
<feature type="transmembrane region" description="Helical" evidence="8">
    <location>
        <begin position="168"/>
        <end position="190"/>
    </location>
</feature>
<comment type="caution">
    <text evidence="9">The sequence shown here is derived from an EMBL/GenBank/DDBJ whole genome shotgun (WGS) entry which is preliminary data.</text>
</comment>
<keyword evidence="7 8" id="KW-0472">Membrane</keyword>
<feature type="transmembrane region" description="Helical" evidence="8">
    <location>
        <begin position="110"/>
        <end position="131"/>
    </location>
</feature>
<comment type="similarity">
    <text evidence="2">Belongs to the binding-protein-dependent transport system permease family. FecCD subfamily.</text>
</comment>
<dbReference type="EMBL" id="JASATX010000001">
    <property type="protein sequence ID" value="MDI2097685.1"/>
    <property type="molecule type" value="Genomic_DNA"/>
</dbReference>
<feature type="transmembrane region" description="Helical" evidence="8">
    <location>
        <begin position="328"/>
        <end position="347"/>
    </location>
</feature>
<dbReference type="SUPFAM" id="SSF81345">
    <property type="entry name" value="ABC transporter involved in vitamin B12 uptake, BtuC"/>
    <property type="match status" value="1"/>
</dbReference>
<dbReference type="GO" id="GO:0005886">
    <property type="term" value="C:plasma membrane"/>
    <property type="evidence" value="ECO:0007669"/>
    <property type="project" value="UniProtKB-SubCell"/>
</dbReference>
<keyword evidence="5 8" id="KW-0812">Transmembrane</keyword>
<dbReference type="Pfam" id="PF01032">
    <property type="entry name" value="FecCD"/>
    <property type="match status" value="1"/>
</dbReference>
<feature type="transmembrane region" description="Helical" evidence="8">
    <location>
        <begin position="252"/>
        <end position="283"/>
    </location>
</feature>
<feature type="transmembrane region" description="Helical" evidence="8">
    <location>
        <begin position="295"/>
        <end position="316"/>
    </location>
</feature>
<protein>
    <submittedName>
        <fullName evidence="9">Iron chelate uptake ABC transporter family permease subunit</fullName>
    </submittedName>
</protein>
<feature type="transmembrane region" description="Helical" evidence="8">
    <location>
        <begin position="81"/>
        <end position="98"/>
    </location>
</feature>
<proteinExistence type="inferred from homology"/>
<dbReference type="PANTHER" id="PTHR30472:SF1">
    <property type="entry name" value="FE(3+) DICITRATE TRANSPORT SYSTEM PERMEASE PROTEIN FECC-RELATED"/>
    <property type="match status" value="1"/>
</dbReference>
<sequence length="352" mass="35370">MAAALPAVAAVHGRVRSRTDSSVRRTVGLAACGAVLLAAVWLSLAVGSRSLDPATVIGALTDPSSASVDHLVVRELRVPRTVIGIAVGAALAVAGTLMQGLTRNPLADPGLLGVNAGASLFVVLAITLFGLTSPAAFVWFAFAGAAAATVLVYAVGSAGREGATPMRLALAGTALTAGITSIISVLLITRLDTVNAYRLWSVGSLAARELGDLATLLPFLLAGIVLAAICARPLDLLAMGDDLARGLGQNLALARITATLAIVLLCGAATALAGPIVFIGLVIPHIVRPFVGASHGWMLAWACLLGPALLLLADVIGRIVAAPGELEAGLVAAAIGAPVMIAVVRTSKAVRL</sequence>
<evidence type="ECO:0000256" key="2">
    <source>
        <dbReference type="ARBA" id="ARBA00007935"/>
    </source>
</evidence>
<evidence type="ECO:0000256" key="7">
    <source>
        <dbReference type="ARBA" id="ARBA00023136"/>
    </source>
</evidence>
<evidence type="ECO:0000256" key="6">
    <source>
        <dbReference type="ARBA" id="ARBA00022989"/>
    </source>
</evidence>
<comment type="subcellular location">
    <subcellularLocation>
        <location evidence="1">Cell membrane</location>
        <topology evidence="1">Multi-pass membrane protein</topology>
    </subcellularLocation>
</comment>
<accession>A0AAW6T1I0</accession>
<keyword evidence="4" id="KW-1003">Cell membrane</keyword>
<organism evidence="9 10">
    <name type="scientific">Ruicaihuangia caeni</name>
    <dbReference type="NCBI Taxonomy" id="3042517"/>
    <lineage>
        <taxon>Bacteria</taxon>
        <taxon>Bacillati</taxon>
        <taxon>Actinomycetota</taxon>
        <taxon>Actinomycetes</taxon>
        <taxon>Micrococcales</taxon>
        <taxon>Microbacteriaceae</taxon>
        <taxon>Ruicaihuangia</taxon>
    </lineage>
</organism>
<dbReference type="PANTHER" id="PTHR30472">
    <property type="entry name" value="FERRIC ENTEROBACTIN TRANSPORT SYSTEM PERMEASE PROTEIN"/>
    <property type="match status" value="1"/>
</dbReference>
<dbReference type="AlphaFoldDB" id="A0AAW6T1I0"/>
<dbReference type="Gene3D" id="1.10.3470.10">
    <property type="entry name" value="ABC transporter involved in vitamin B12 uptake, BtuC"/>
    <property type="match status" value="1"/>
</dbReference>
<evidence type="ECO:0000256" key="3">
    <source>
        <dbReference type="ARBA" id="ARBA00022448"/>
    </source>
</evidence>
<evidence type="ECO:0000256" key="8">
    <source>
        <dbReference type="SAM" id="Phobius"/>
    </source>
</evidence>
<keyword evidence="6 8" id="KW-1133">Transmembrane helix</keyword>
<dbReference type="GO" id="GO:0022857">
    <property type="term" value="F:transmembrane transporter activity"/>
    <property type="evidence" value="ECO:0007669"/>
    <property type="project" value="InterPro"/>
</dbReference>
<gene>
    <name evidence="9" type="ORF">QF206_01710</name>
</gene>
<feature type="transmembrane region" description="Helical" evidence="8">
    <location>
        <begin position="26"/>
        <end position="46"/>
    </location>
</feature>
<name>A0AAW6T1I0_9MICO</name>
<evidence type="ECO:0000313" key="9">
    <source>
        <dbReference type="EMBL" id="MDI2097685.1"/>
    </source>
</evidence>
<feature type="transmembrane region" description="Helical" evidence="8">
    <location>
        <begin position="210"/>
        <end position="231"/>
    </location>
</feature>